<feature type="region of interest" description="Disordered" evidence="1">
    <location>
        <begin position="334"/>
        <end position="359"/>
    </location>
</feature>
<name>A0A075H2B6_9EURY</name>
<feature type="region of interest" description="Disordered" evidence="1">
    <location>
        <begin position="191"/>
        <end position="283"/>
    </location>
</feature>
<sequence>MENEKFGPLKMAGVDGQITAVLTNENLLLERSDRKGMRIDLDTITRIRHHHVAFTPPLVTLFGVLAIFSSFRLFTGVMQYYSFILGTIALLAWLLGRRPALCIDTKQGDRHLLHGRDHLLHRLYTILDRMSDGYTLDDAVIGLEELQQPELGLIGDIEDIRHEAGSVAIAEAELQLVGVDESLGQALAKLHRNKSPNTTPSEMVSTSSNTPQPTDSSAYEKVWGRGEPDWYSEKDSNQTSMMERSTKALAEQREQRKVTASSYDTPFQLPDYSNQPSSSSVTTVPVDDITQSPPLNRAHAAALEASEASFDSGGLFDMFDELDSASEYSANTPLQNEIPSPPTQLPAITQPSWKRSPDSKVSSYTMLSEAAGPNLPEPTRVALRSDLPTNPGLVASAAVKTTQEQPPLPGQLQRSFDRLNTPHPLESYPALSRMQKQYARDSRIRVSRSYSRSRGALKAIREWVKPGLKRMEKGGKNITRKIIGAGDGYREVYGDDDGNQNDDYKDTQLNSTQILRLRADQDSQSDVQARLRLLTTNGGGAIADDLANRTLRGISSSSKSESFTLSGMESKKLNAPQNFNGMVASNEPAPRFAGMQRLG</sequence>
<reference evidence="3" key="1">
    <citation type="journal article" date="2014" name="Genome Biol. Evol.">
        <title>Pangenome evidence for extensive interdomain horizontal transfer affecting lineage core and shell genes in uncultured planktonic thaumarchaeota and euryarchaeota.</title>
        <authorList>
            <person name="Deschamps P."/>
            <person name="Zivanovic Y."/>
            <person name="Moreira D."/>
            <person name="Rodriguez-Valera F."/>
            <person name="Lopez-Garcia P."/>
        </authorList>
    </citation>
    <scope>NUCLEOTIDE SEQUENCE</scope>
</reference>
<feature type="compositionally biased region" description="Basic and acidic residues" evidence="1">
    <location>
        <begin position="222"/>
        <end position="236"/>
    </location>
</feature>
<protein>
    <submittedName>
        <fullName evidence="3">Uncharacterized protein</fullName>
    </submittedName>
</protein>
<feature type="compositionally biased region" description="Polar residues" evidence="1">
    <location>
        <begin position="346"/>
        <end position="359"/>
    </location>
</feature>
<keyword evidence="2" id="KW-0812">Transmembrane</keyword>
<organism evidence="3">
    <name type="scientific">uncultured marine group II/III euryarchaeote KM3_31_G09</name>
    <dbReference type="NCBI Taxonomy" id="1456432"/>
    <lineage>
        <taxon>Archaea</taxon>
        <taxon>Methanobacteriati</taxon>
        <taxon>Methanobacteriota</taxon>
        <taxon>environmental samples</taxon>
    </lineage>
</organism>
<feature type="transmembrane region" description="Helical" evidence="2">
    <location>
        <begin position="77"/>
        <end position="96"/>
    </location>
</feature>
<accession>A0A075H2B6</accession>
<evidence type="ECO:0000313" key="3">
    <source>
        <dbReference type="EMBL" id="AIF08667.1"/>
    </source>
</evidence>
<evidence type="ECO:0000256" key="1">
    <source>
        <dbReference type="SAM" id="MobiDB-lite"/>
    </source>
</evidence>
<feature type="compositionally biased region" description="Polar residues" evidence="1">
    <location>
        <begin position="258"/>
        <end position="275"/>
    </location>
</feature>
<keyword evidence="2" id="KW-1133">Transmembrane helix</keyword>
<dbReference type="AlphaFoldDB" id="A0A075H2B6"/>
<proteinExistence type="predicted"/>
<dbReference type="EMBL" id="KF900838">
    <property type="protein sequence ID" value="AIF08667.1"/>
    <property type="molecule type" value="Genomic_DNA"/>
</dbReference>
<feature type="transmembrane region" description="Helical" evidence="2">
    <location>
        <begin position="52"/>
        <end position="71"/>
    </location>
</feature>
<feature type="compositionally biased region" description="Basic and acidic residues" evidence="1">
    <location>
        <begin position="244"/>
        <end position="257"/>
    </location>
</feature>
<feature type="compositionally biased region" description="Low complexity" evidence="1">
    <location>
        <begin position="557"/>
        <end position="566"/>
    </location>
</feature>
<feature type="compositionally biased region" description="Polar residues" evidence="1">
    <location>
        <begin position="195"/>
        <end position="217"/>
    </location>
</feature>
<keyword evidence="2" id="KW-0472">Membrane</keyword>
<evidence type="ECO:0000256" key="2">
    <source>
        <dbReference type="SAM" id="Phobius"/>
    </source>
</evidence>
<feature type="region of interest" description="Disordered" evidence="1">
    <location>
        <begin position="557"/>
        <end position="599"/>
    </location>
</feature>